<dbReference type="Proteomes" id="UP000326198">
    <property type="component" value="Unassembled WGS sequence"/>
</dbReference>
<gene>
    <name evidence="2" type="ORF">BDV26DRAFT_264329</name>
</gene>
<accession>A0A5N7B4X5</accession>
<feature type="signal peptide" evidence="1">
    <location>
        <begin position="1"/>
        <end position="20"/>
    </location>
</feature>
<evidence type="ECO:0000256" key="1">
    <source>
        <dbReference type="SAM" id="SignalP"/>
    </source>
</evidence>
<keyword evidence="3" id="KW-1185">Reference proteome</keyword>
<dbReference type="AlphaFoldDB" id="A0A5N7B4X5"/>
<evidence type="ECO:0000313" key="2">
    <source>
        <dbReference type="EMBL" id="KAE8377051.1"/>
    </source>
</evidence>
<reference evidence="2 3" key="1">
    <citation type="submission" date="2019-04" db="EMBL/GenBank/DDBJ databases">
        <title>Friends and foes A comparative genomics studyof 23 Aspergillus species from section Flavi.</title>
        <authorList>
            <consortium name="DOE Joint Genome Institute"/>
            <person name="Kjaerbolling I."/>
            <person name="Vesth T."/>
            <person name="Frisvad J.C."/>
            <person name="Nybo J.L."/>
            <person name="Theobald S."/>
            <person name="Kildgaard S."/>
            <person name="Isbrandt T."/>
            <person name="Kuo A."/>
            <person name="Sato A."/>
            <person name="Lyhne E.K."/>
            <person name="Kogle M.E."/>
            <person name="Wiebenga A."/>
            <person name="Kun R.S."/>
            <person name="Lubbers R.J."/>
            <person name="Makela M.R."/>
            <person name="Barry K."/>
            <person name="Chovatia M."/>
            <person name="Clum A."/>
            <person name="Daum C."/>
            <person name="Haridas S."/>
            <person name="He G."/>
            <person name="LaButti K."/>
            <person name="Lipzen A."/>
            <person name="Mondo S."/>
            <person name="Riley R."/>
            <person name="Salamov A."/>
            <person name="Simmons B.A."/>
            <person name="Magnuson J.K."/>
            <person name="Henrissat B."/>
            <person name="Mortensen U.H."/>
            <person name="Larsen T.O."/>
            <person name="Devries R.P."/>
            <person name="Grigoriev I.V."/>
            <person name="Machida M."/>
            <person name="Baker S.E."/>
            <person name="Andersen M.R."/>
        </authorList>
    </citation>
    <scope>NUCLEOTIDE SEQUENCE [LARGE SCALE GENOMIC DNA]</scope>
    <source>
        <strain evidence="2 3">IBT 29228</strain>
    </source>
</reference>
<evidence type="ECO:0000313" key="3">
    <source>
        <dbReference type="Proteomes" id="UP000326198"/>
    </source>
</evidence>
<name>A0A5N7B4X5_9EURO</name>
<dbReference type="EMBL" id="ML736229">
    <property type="protein sequence ID" value="KAE8377051.1"/>
    <property type="molecule type" value="Genomic_DNA"/>
</dbReference>
<sequence>MKFSKILSVVLATLSVGVSSHPTIVSSDIQHVPEDINSDALEFVGDIEKRAGHEETQVLKQLQKGLGKNKLQPGKSYSFQVTWTEGKPGSTTGTKSPIEREMKQTQQDYGFDHTAIVVGEVLKVEVKTNHFRLDFQGKFYHLFAKLQSSGKNAWYQTGAEGKNWRFMDTEKTVKFLNLKEVSGKWEEKANHAKATGRLSTLFLFREGRLQANRPF</sequence>
<organism evidence="2 3">
    <name type="scientific">Aspergillus bertholletiae</name>
    <dbReference type="NCBI Taxonomy" id="1226010"/>
    <lineage>
        <taxon>Eukaryota</taxon>
        <taxon>Fungi</taxon>
        <taxon>Dikarya</taxon>
        <taxon>Ascomycota</taxon>
        <taxon>Pezizomycotina</taxon>
        <taxon>Eurotiomycetes</taxon>
        <taxon>Eurotiomycetidae</taxon>
        <taxon>Eurotiales</taxon>
        <taxon>Aspergillaceae</taxon>
        <taxon>Aspergillus</taxon>
        <taxon>Aspergillus subgen. Circumdati</taxon>
    </lineage>
</organism>
<feature type="chain" id="PRO_5024989405" evidence="1">
    <location>
        <begin position="21"/>
        <end position="215"/>
    </location>
</feature>
<proteinExistence type="predicted"/>
<dbReference type="OrthoDB" id="4440859at2759"/>
<keyword evidence="1" id="KW-0732">Signal</keyword>
<protein>
    <submittedName>
        <fullName evidence="2">Uncharacterized protein</fullName>
    </submittedName>
</protein>